<evidence type="ECO:0000313" key="2">
    <source>
        <dbReference type="Proteomes" id="UP001472677"/>
    </source>
</evidence>
<proteinExistence type="predicted"/>
<dbReference type="InterPro" id="IPR021109">
    <property type="entry name" value="Peptidase_aspartic_dom_sf"/>
</dbReference>
<dbReference type="Gene3D" id="2.40.70.10">
    <property type="entry name" value="Acid Proteases"/>
    <property type="match status" value="1"/>
</dbReference>
<dbReference type="PANTHER" id="PTHR33067">
    <property type="entry name" value="RNA-DIRECTED DNA POLYMERASE-RELATED"/>
    <property type="match status" value="1"/>
</dbReference>
<name>A0ABR2DD59_9ROSI</name>
<keyword evidence="2" id="KW-1185">Reference proteome</keyword>
<comment type="caution">
    <text evidence="1">The sequence shown here is derived from an EMBL/GenBank/DDBJ whole genome shotgun (WGS) entry which is preliminary data.</text>
</comment>
<protein>
    <submittedName>
        <fullName evidence="1">Uncharacterized protein</fullName>
    </submittedName>
</protein>
<dbReference type="PANTHER" id="PTHR33067:SF32">
    <property type="entry name" value="ASPARTIC PEPTIDASE DDI1-TYPE DOMAIN-CONTAINING PROTEIN"/>
    <property type="match status" value="1"/>
</dbReference>
<dbReference type="EMBL" id="JBBPBM010000029">
    <property type="protein sequence ID" value="KAK8535976.1"/>
    <property type="molecule type" value="Genomic_DNA"/>
</dbReference>
<dbReference type="Proteomes" id="UP001472677">
    <property type="component" value="Unassembled WGS sequence"/>
</dbReference>
<organism evidence="1 2">
    <name type="scientific">Hibiscus sabdariffa</name>
    <name type="common">roselle</name>
    <dbReference type="NCBI Taxonomy" id="183260"/>
    <lineage>
        <taxon>Eukaryota</taxon>
        <taxon>Viridiplantae</taxon>
        <taxon>Streptophyta</taxon>
        <taxon>Embryophyta</taxon>
        <taxon>Tracheophyta</taxon>
        <taxon>Spermatophyta</taxon>
        <taxon>Magnoliopsida</taxon>
        <taxon>eudicotyledons</taxon>
        <taxon>Gunneridae</taxon>
        <taxon>Pentapetalae</taxon>
        <taxon>rosids</taxon>
        <taxon>malvids</taxon>
        <taxon>Malvales</taxon>
        <taxon>Malvaceae</taxon>
        <taxon>Malvoideae</taxon>
        <taxon>Hibiscus</taxon>
    </lineage>
</organism>
<accession>A0ABR2DD59</accession>
<evidence type="ECO:0000313" key="1">
    <source>
        <dbReference type="EMBL" id="KAK8535976.1"/>
    </source>
</evidence>
<sequence length="93" mass="10324">MPNYSKFLKDMVSRRTRIGEFETVATTEALLAMMHNKVPAKRIDPGRLTIPCSIGNQYVGKVLCDPSASINLMSKSVFQKFCIGEAKPTTVML</sequence>
<reference evidence="1 2" key="1">
    <citation type="journal article" date="2024" name="G3 (Bethesda)">
        <title>Genome assembly of Hibiscus sabdariffa L. provides insights into metabolisms of medicinal natural products.</title>
        <authorList>
            <person name="Kim T."/>
        </authorList>
    </citation>
    <scope>NUCLEOTIDE SEQUENCE [LARGE SCALE GENOMIC DNA]</scope>
    <source>
        <strain evidence="1">TK-2024</strain>
        <tissue evidence="1">Old leaves</tissue>
    </source>
</reference>
<gene>
    <name evidence="1" type="ORF">V6N12_012639</name>
</gene>